<gene>
    <name evidence="9" type="ORF">A7U43_06575</name>
</gene>
<evidence type="ECO:0000256" key="8">
    <source>
        <dbReference type="SAM" id="Phobius"/>
    </source>
</evidence>
<evidence type="ECO:0000256" key="5">
    <source>
        <dbReference type="ARBA" id="ARBA00023136"/>
    </source>
</evidence>
<proteinExistence type="inferred from homology"/>
<dbReference type="RefSeq" id="WP_067992539.1">
    <property type="nucleotide sequence ID" value="NZ_CP015596.1"/>
</dbReference>
<dbReference type="KEGG" id="madi:A7U43_06575"/>
<evidence type="ECO:0000256" key="4">
    <source>
        <dbReference type="ARBA" id="ARBA00022989"/>
    </source>
</evidence>
<dbReference type="STRING" id="1682113.A7U43_06575"/>
<dbReference type="PANTHER" id="PTHR30477:SF13">
    <property type="entry name" value="IRON TRANSPORT SYSTEM MEMBRANE PROTEIN HI_0360-RELATED"/>
    <property type="match status" value="1"/>
</dbReference>
<feature type="transmembrane region" description="Helical" evidence="8">
    <location>
        <begin position="223"/>
        <end position="244"/>
    </location>
</feature>
<feature type="transmembrane region" description="Helical" evidence="8">
    <location>
        <begin position="95"/>
        <end position="116"/>
    </location>
</feature>
<dbReference type="EMBL" id="CP015596">
    <property type="protein sequence ID" value="ANE79032.1"/>
    <property type="molecule type" value="Genomic_DNA"/>
</dbReference>
<evidence type="ECO:0000256" key="7">
    <source>
        <dbReference type="SAM" id="MobiDB-lite"/>
    </source>
</evidence>
<dbReference type="NCBIfam" id="NF040871">
    <property type="entry name" value="AztB"/>
    <property type="match status" value="1"/>
</dbReference>
<dbReference type="PANTHER" id="PTHR30477">
    <property type="entry name" value="ABC-TRANSPORTER METAL-BINDING PROTEIN"/>
    <property type="match status" value="1"/>
</dbReference>
<keyword evidence="5 8" id="KW-0472">Membrane</keyword>
<dbReference type="InterPro" id="IPR015943">
    <property type="entry name" value="WD40/YVTN_repeat-like_dom_sf"/>
</dbReference>
<keyword evidence="3 6" id="KW-0812">Transmembrane</keyword>
<dbReference type="GO" id="GO:0055085">
    <property type="term" value="P:transmembrane transport"/>
    <property type="evidence" value="ECO:0007669"/>
    <property type="project" value="InterPro"/>
</dbReference>
<evidence type="ECO:0000256" key="1">
    <source>
        <dbReference type="ARBA" id="ARBA00004141"/>
    </source>
</evidence>
<feature type="region of interest" description="Disordered" evidence="7">
    <location>
        <begin position="290"/>
        <end position="309"/>
    </location>
</feature>
<feature type="transmembrane region" description="Helical" evidence="8">
    <location>
        <begin position="199"/>
        <end position="216"/>
    </location>
</feature>
<comment type="similarity">
    <text evidence="2 6">Belongs to the ABC-3 integral membrane protein family.</text>
</comment>
<reference evidence="9 10" key="1">
    <citation type="submission" date="2016-05" db="EMBL/GenBank/DDBJ databases">
        <title>Complete genome sequence of a phthalic acid esters degrading Mycobacterium sp. YC-RL4.</title>
        <authorList>
            <person name="Ren L."/>
            <person name="Fan S."/>
            <person name="Ruth N."/>
            <person name="Jia Y."/>
            <person name="Wang J."/>
            <person name="Qiao C."/>
        </authorList>
    </citation>
    <scope>NUCLEOTIDE SEQUENCE [LARGE SCALE GENOMIC DNA]</scope>
    <source>
        <strain evidence="9 10">YC-RL4</strain>
    </source>
</reference>
<comment type="subcellular location">
    <subcellularLocation>
        <location evidence="6">Cell membrane</location>
        <topology evidence="6">Multi-pass membrane protein</topology>
    </subcellularLocation>
    <subcellularLocation>
        <location evidence="1">Membrane</location>
        <topology evidence="1">Multi-pass membrane protein</topology>
    </subcellularLocation>
</comment>
<evidence type="ECO:0000313" key="10">
    <source>
        <dbReference type="Proteomes" id="UP000077143"/>
    </source>
</evidence>
<dbReference type="Pfam" id="PF00950">
    <property type="entry name" value="ABC-3"/>
    <property type="match status" value="1"/>
</dbReference>
<keyword evidence="6" id="KW-0813">Transport</keyword>
<dbReference type="Gene3D" id="1.10.3470.10">
    <property type="entry name" value="ABC transporter involved in vitamin B12 uptake, BtuC"/>
    <property type="match status" value="1"/>
</dbReference>
<evidence type="ECO:0000313" key="9">
    <source>
        <dbReference type="EMBL" id="ANE79032.1"/>
    </source>
</evidence>
<feature type="transmembrane region" description="Helical" evidence="8">
    <location>
        <begin position="14"/>
        <end position="37"/>
    </location>
</feature>
<sequence>MTSWLADPFQADMVLRALAAGVLAGCLCSLVGCWVVLRRSVFLGEAMTHGMLPGVAIAALLGTSLMLGGLVAALVMAVGVAAIGRSSKLSSDTSIGLLLVGMLALGVIVVSRSQSFAVDLTGFLFGDVFAVRTTDLVVLAVALLLTLGAVIIGHRAFVAVTFDPRKAATLGLRPQWAIPALTVLMAVAMVASFHVVGTLLVLGLLVAPPAAALAWAKSIPKVMALSAILGCVSVYVGLLISWYAGTAGGATIAGVAVLMFFASTLLAALRTNRRRVAVLAASAAVVAGCSSGDPAAAPTETSRASTGDGVAVEDGARESDGPLTRLVLVDPATGDTSVYDAVDETETAIGSYGPVTGLDGDGRFAYLRTGERTTVVDAGAWTFDHGDHYHYFAGTPADVATLDLPAASVGSSNSMVAVASPTGAVEVFDREKLGSKTVEAPAGLTVPSETAAAVPYGSRLVTVSADGRIHVTGEAGTTDLAGECTGVSWAIPTRRAVVFGCETGTVRVTGGENALTVTPAPYPADAPEQRPTAMEHRDRADVFAGIGGGNVWVLDSRQRSWTLLPAADAVATNTKGDGTVLILHRDGTLSAVDTKTRAETARIPLFPGPIPADGPQPVVDLDSDRAYINNADAKEIYEIDYADGLRIARTLSTEVTPGLMVESGR</sequence>
<dbReference type="SUPFAM" id="SSF81345">
    <property type="entry name" value="ABC transporter involved in vitamin B12 uptake, BtuC"/>
    <property type="match status" value="1"/>
</dbReference>
<dbReference type="Proteomes" id="UP000077143">
    <property type="component" value="Chromosome"/>
</dbReference>
<keyword evidence="10" id="KW-1185">Reference proteome</keyword>
<feature type="transmembrane region" description="Helical" evidence="8">
    <location>
        <begin position="57"/>
        <end position="83"/>
    </location>
</feature>
<evidence type="ECO:0000256" key="2">
    <source>
        <dbReference type="ARBA" id="ARBA00008034"/>
    </source>
</evidence>
<dbReference type="Gene3D" id="2.130.10.10">
    <property type="entry name" value="YVTN repeat-like/Quinoprotein amine dehydrogenase"/>
    <property type="match status" value="1"/>
</dbReference>
<organism evidence="9 10">
    <name type="scientific">Mycobacterium adipatum</name>
    <dbReference type="NCBI Taxonomy" id="1682113"/>
    <lineage>
        <taxon>Bacteria</taxon>
        <taxon>Bacillati</taxon>
        <taxon>Actinomycetota</taxon>
        <taxon>Actinomycetes</taxon>
        <taxon>Mycobacteriales</taxon>
        <taxon>Mycobacteriaceae</taxon>
        <taxon>Mycobacterium</taxon>
    </lineage>
</organism>
<keyword evidence="4 8" id="KW-1133">Transmembrane helix</keyword>
<dbReference type="InterPro" id="IPR037294">
    <property type="entry name" value="ABC_BtuC-like"/>
</dbReference>
<dbReference type="GO" id="GO:0043190">
    <property type="term" value="C:ATP-binding cassette (ABC) transporter complex"/>
    <property type="evidence" value="ECO:0007669"/>
    <property type="project" value="InterPro"/>
</dbReference>
<dbReference type="GO" id="GO:0010043">
    <property type="term" value="P:response to zinc ion"/>
    <property type="evidence" value="ECO:0007669"/>
    <property type="project" value="TreeGrafter"/>
</dbReference>
<accession>A0A172UIP9</accession>
<dbReference type="AlphaFoldDB" id="A0A172UIP9"/>
<evidence type="ECO:0000256" key="6">
    <source>
        <dbReference type="RuleBase" id="RU003943"/>
    </source>
</evidence>
<feature type="transmembrane region" description="Helical" evidence="8">
    <location>
        <begin position="250"/>
        <end position="269"/>
    </location>
</feature>
<evidence type="ECO:0000256" key="3">
    <source>
        <dbReference type="ARBA" id="ARBA00022692"/>
    </source>
</evidence>
<dbReference type="OrthoDB" id="60524at2"/>
<name>A0A172UIP9_9MYCO</name>
<dbReference type="InterPro" id="IPR011048">
    <property type="entry name" value="Haem_d1_sf"/>
</dbReference>
<dbReference type="SUPFAM" id="SSF51004">
    <property type="entry name" value="C-terminal (heme d1) domain of cytochrome cd1-nitrite reductase"/>
    <property type="match status" value="1"/>
</dbReference>
<feature type="transmembrane region" description="Helical" evidence="8">
    <location>
        <begin position="136"/>
        <end position="162"/>
    </location>
</feature>
<protein>
    <submittedName>
        <fullName evidence="9">ABC transporter</fullName>
    </submittedName>
</protein>
<dbReference type="InterPro" id="IPR001626">
    <property type="entry name" value="ABC_TroCD"/>
</dbReference>